<evidence type="ECO:0000313" key="20">
    <source>
        <dbReference type="EMBL" id="OCL11176.1"/>
    </source>
</evidence>
<feature type="disulfide bond" evidence="15">
    <location>
        <begin position="54"/>
        <end position="87"/>
    </location>
</feature>
<evidence type="ECO:0000256" key="8">
    <source>
        <dbReference type="ARBA" id="ARBA00022723"/>
    </source>
</evidence>
<organism evidence="20 21">
    <name type="scientific">Glonium stellatum</name>
    <dbReference type="NCBI Taxonomy" id="574774"/>
    <lineage>
        <taxon>Eukaryota</taxon>
        <taxon>Fungi</taxon>
        <taxon>Dikarya</taxon>
        <taxon>Ascomycota</taxon>
        <taxon>Pezizomycotina</taxon>
        <taxon>Dothideomycetes</taxon>
        <taxon>Pleosporomycetidae</taxon>
        <taxon>Gloniales</taxon>
        <taxon>Gloniaceae</taxon>
        <taxon>Glonium</taxon>
    </lineage>
</organism>
<keyword evidence="21" id="KW-1185">Reference proteome</keyword>
<feature type="disulfide bond" evidence="15">
    <location>
        <begin position="45"/>
        <end position="52"/>
    </location>
</feature>
<keyword evidence="14" id="KW-0449">Lipoprotein</keyword>
<evidence type="ECO:0000256" key="12">
    <source>
        <dbReference type="ARBA" id="ARBA00023157"/>
    </source>
</evidence>
<evidence type="ECO:0000256" key="11">
    <source>
        <dbReference type="ARBA" id="ARBA00023136"/>
    </source>
</evidence>
<accession>A0A8E2F5Z3</accession>
<comment type="subcellular location">
    <subcellularLocation>
        <location evidence="1">Cell membrane</location>
        <topology evidence="1">Lipid-anchor</topology>
        <topology evidence="1">GPI-anchor</topology>
    </subcellularLocation>
    <subcellularLocation>
        <location evidence="2">Secreted</location>
    </subcellularLocation>
</comment>
<feature type="disulfide bond" evidence="15">
    <location>
        <begin position="31"/>
        <end position="71"/>
    </location>
</feature>
<evidence type="ECO:0000256" key="1">
    <source>
        <dbReference type="ARBA" id="ARBA00004609"/>
    </source>
</evidence>
<dbReference type="SMART" id="SM00747">
    <property type="entry name" value="CFEM"/>
    <property type="match status" value="1"/>
</dbReference>
<feature type="compositionally biased region" description="Low complexity" evidence="16">
    <location>
        <begin position="141"/>
        <end position="160"/>
    </location>
</feature>
<keyword evidence="17" id="KW-1133">Transmembrane helix</keyword>
<evidence type="ECO:0000313" key="21">
    <source>
        <dbReference type="Proteomes" id="UP000250140"/>
    </source>
</evidence>
<feature type="compositionally biased region" description="Low complexity" evidence="16">
    <location>
        <begin position="290"/>
        <end position="300"/>
    </location>
</feature>
<feature type="compositionally biased region" description="Basic and acidic residues" evidence="16">
    <location>
        <begin position="317"/>
        <end position="326"/>
    </location>
</feature>
<dbReference type="GO" id="GO:0005576">
    <property type="term" value="C:extracellular region"/>
    <property type="evidence" value="ECO:0007669"/>
    <property type="project" value="UniProtKB-SubCell"/>
</dbReference>
<evidence type="ECO:0000256" key="10">
    <source>
        <dbReference type="ARBA" id="ARBA00023004"/>
    </source>
</evidence>
<evidence type="ECO:0000256" key="15">
    <source>
        <dbReference type="PROSITE-ProRule" id="PRU01356"/>
    </source>
</evidence>
<proteinExistence type="inferred from homology"/>
<reference evidence="20 21" key="1">
    <citation type="journal article" date="2016" name="Nat. Commun.">
        <title>Ectomycorrhizal ecology is imprinted in the genome of the dominant symbiotic fungus Cenococcum geophilum.</title>
        <authorList>
            <consortium name="DOE Joint Genome Institute"/>
            <person name="Peter M."/>
            <person name="Kohler A."/>
            <person name="Ohm R.A."/>
            <person name="Kuo A."/>
            <person name="Krutzmann J."/>
            <person name="Morin E."/>
            <person name="Arend M."/>
            <person name="Barry K.W."/>
            <person name="Binder M."/>
            <person name="Choi C."/>
            <person name="Clum A."/>
            <person name="Copeland A."/>
            <person name="Grisel N."/>
            <person name="Haridas S."/>
            <person name="Kipfer T."/>
            <person name="LaButti K."/>
            <person name="Lindquist E."/>
            <person name="Lipzen A."/>
            <person name="Maire R."/>
            <person name="Meier B."/>
            <person name="Mihaltcheva S."/>
            <person name="Molinier V."/>
            <person name="Murat C."/>
            <person name="Poggeler S."/>
            <person name="Quandt C.A."/>
            <person name="Sperisen C."/>
            <person name="Tritt A."/>
            <person name="Tisserant E."/>
            <person name="Crous P.W."/>
            <person name="Henrissat B."/>
            <person name="Nehls U."/>
            <person name="Egli S."/>
            <person name="Spatafora J.W."/>
            <person name="Grigoriev I.V."/>
            <person name="Martin F.M."/>
        </authorList>
    </citation>
    <scope>NUCLEOTIDE SEQUENCE [LARGE SCALE GENOMIC DNA]</scope>
    <source>
        <strain evidence="20 21">CBS 207.34</strain>
    </source>
</reference>
<feature type="binding site" description="axial binding residue" evidence="15">
    <location>
        <position position="49"/>
    </location>
    <ligand>
        <name>heme</name>
        <dbReference type="ChEBI" id="CHEBI:30413"/>
    </ligand>
    <ligandPart>
        <name>Fe</name>
        <dbReference type="ChEBI" id="CHEBI:18248"/>
    </ligandPart>
</feature>
<feature type="disulfide bond" evidence="15">
    <location>
        <begin position="35"/>
        <end position="66"/>
    </location>
</feature>
<protein>
    <recommendedName>
        <fullName evidence="19">CFEM domain-containing protein</fullName>
    </recommendedName>
</protein>
<keyword evidence="17" id="KW-0812">Transmembrane</keyword>
<dbReference type="InterPro" id="IPR051735">
    <property type="entry name" value="CFEM_domain"/>
</dbReference>
<feature type="transmembrane region" description="Helical" evidence="17">
    <location>
        <begin position="170"/>
        <end position="196"/>
    </location>
</feature>
<evidence type="ECO:0000256" key="3">
    <source>
        <dbReference type="ARBA" id="ARBA00010031"/>
    </source>
</evidence>
<keyword evidence="7" id="KW-0336">GPI-anchor</keyword>
<evidence type="ECO:0000256" key="14">
    <source>
        <dbReference type="ARBA" id="ARBA00023288"/>
    </source>
</evidence>
<feature type="chain" id="PRO_5034044577" description="CFEM domain-containing protein" evidence="18">
    <location>
        <begin position="20"/>
        <end position="326"/>
    </location>
</feature>
<sequence>MFLTILVLSLLTSARLSFSSTTTLFDSLPSCAQTCTLEALSSTSCLITDTACFCQSASYHQKVACCIRASCDSADVTSASNIEVESCNSVGISLSRLPDSACSTTFAAAAATTAYTYGTVGFTVGDPGYTQVSVAIHTQASVPSQPQNSAVSPSSASNPSDQKQKSSLPIGAIVGIAVGVGISCLGLGALAVLFIWRRRQNMPAPAQVRANVPATGPTNHGNELGGKGITITAEKQVWVPPPHTRQRDYNYVAPPPELAPPGPETDNPIPPNVNGYPGGCAYSHELSSHQNYQQPQQNDQGATELPSPEGLTASGQQRHELHSGQL</sequence>
<feature type="compositionally biased region" description="Pro residues" evidence="16">
    <location>
        <begin position="253"/>
        <end position="271"/>
    </location>
</feature>
<evidence type="ECO:0000256" key="13">
    <source>
        <dbReference type="ARBA" id="ARBA00023180"/>
    </source>
</evidence>
<keyword evidence="9 18" id="KW-0732">Signal</keyword>
<dbReference type="GO" id="GO:0005886">
    <property type="term" value="C:plasma membrane"/>
    <property type="evidence" value="ECO:0007669"/>
    <property type="project" value="UniProtKB-SubCell"/>
</dbReference>
<evidence type="ECO:0000256" key="6">
    <source>
        <dbReference type="ARBA" id="ARBA00022617"/>
    </source>
</evidence>
<dbReference type="AlphaFoldDB" id="A0A8E2F5Z3"/>
<keyword evidence="8 15" id="KW-0479">Metal-binding</keyword>
<dbReference type="PANTHER" id="PTHR37928">
    <property type="entry name" value="CFEM DOMAIN PROTEIN (AFU_ORTHOLOGUE AFUA_6G14090)"/>
    <property type="match status" value="1"/>
</dbReference>
<keyword evidence="4" id="KW-1003">Cell membrane</keyword>
<evidence type="ECO:0000256" key="9">
    <source>
        <dbReference type="ARBA" id="ARBA00022729"/>
    </source>
</evidence>
<keyword evidence="5" id="KW-0964">Secreted</keyword>
<comment type="similarity">
    <text evidence="3">Belongs to the RBT5 family.</text>
</comment>
<keyword evidence="11 17" id="KW-0472">Membrane</keyword>
<name>A0A8E2F5Z3_9PEZI</name>
<evidence type="ECO:0000256" key="5">
    <source>
        <dbReference type="ARBA" id="ARBA00022525"/>
    </source>
</evidence>
<dbReference type="PANTHER" id="PTHR37928:SF2">
    <property type="entry name" value="GPI ANCHORED CFEM DOMAIN PROTEIN (AFU_ORTHOLOGUE AFUA_6G10580)"/>
    <property type="match status" value="1"/>
</dbReference>
<dbReference type="InterPro" id="IPR008427">
    <property type="entry name" value="Extracellular_membr_CFEM_dom"/>
</dbReference>
<keyword evidence="13" id="KW-0325">Glycoprotein</keyword>
<dbReference type="Pfam" id="PF05730">
    <property type="entry name" value="CFEM"/>
    <property type="match status" value="1"/>
</dbReference>
<feature type="domain" description="CFEM" evidence="19">
    <location>
        <begin position="3"/>
        <end position="112"/>
    </location>
</feature>
<feature type="region of interest" description="Disordered" evidence="16">
    <location>
        <begin position="141"/>
        <end position="165"/>
    </location>
</feature>
<dbReference type="OrthoDB" id="5103861at2759"/>
<evidence type="ECO:0000256" key="4">
    <source>
        <dbReference type="ARBA" id="ARBA00022475"/>
    </source>
</evidence>
<keyword evidence="10 15" id="KW-0408">Iron</keyword>
<evidence type="ECO:0000256" key="2">
    <source>
        <dbReference type="ARBA" id="ARBA00004613"/>
    </source>
</evidence>
<evidence type="ECO:0000256" key="18">
    <source>
        <dbReference type="SAM" id="SignalP"/>
    </source>
</evidence>
<keyword evidence="12 15" id="KW-1015">Disulfide bond</keyword>
<keyword evidence="6 15" id="KW-0349">Heme</keyword>
<dbReference type="PROSITE" id="PS52012">
    <property type="entry name" value="CFEM"/>
    <property type="match status" value="1"/>
</dbReference>
<evidence type="ECO:0000256" key="16">
    <source>
        <dbReference type="SAM" id="MobiDB-lite"/>
    </source>
</evidence>
<dbReference type="EMBL" id="KV749101">
    <property type="protein sequence ID" value="OCL11176.1"/>
    <property type="molecule type" value="Genomic_DNA"/>
</dbReference>
<dbReference type="GO" id="GO:0046872">
    <property type="term" value="F:metal ion binding"/>
    <property type="evidence" value="ECO:0007669"/>
    <property type="project" value="UniProtKB-UniRule"/>
</dbReference>
<evidence type="ECO:0000256" key="17">
    <source>
        <dbReference type="SAM" id="Phobius"/>
    </source>
</evidence>
<evidence type="ECO:0000259" key="19">
    <source>
        <dbReference type="PROSITE" id="PS52012"/>
    </source>
</evidence>
<dbReference type="GO" id="GO:0098552">
    <property type="term" value="C:side of membrane"/>
    <property type="evidence" value="ECO:0007669"/>
    <property type="project" value="UniProtKB-KW"/>
</dbReference>
<feature type="region of interest" description="Disordered" evidence="16">
    <location>
        <begin position="240"/>
        <end position="326"/>
    </location>
</feature>
<feature type="signal peptide" evidence="18">
    <location>
        <begin position="1"/>
        <end position="19"/>
    </location>
</feature>
<evidence type="ECO:0000256" key="7">
    <source>
        <dbReference type="ARBA" id="ARBA00022622"/>
    </source>
</evidence>
<gene>
    <name evidence="20" type="ORF">AOQ84DRAFT_437874</name>
</gene>
<dbReference type="Proteomes" id="UP000250140">
    <property type="component" value="Unassembled WGS sequence"/>
</dbReference>